<feature type="active site" description="Proton donor; for dehydratase activity" evidence="3">
    <location>
        <position position="323"/>
    </location>
</feature>
<dbReference type="RefSeq" id="XP_020118501.1">
    <property type="nucleotide sequence ID" value="XM_020268762.1"/>
</dbReference>
<evidence type="ECO:0000313" key="6">
    <source>
        <dbReference type="Proteomes" id="UP000214365"/>
    </source>
</evidence>
<evidence type="ECO:0000256" key="2">
    <source>
        <dbReference type="ARBA" id="ARBA00022553"/>
    </source>
</evidence>
<dbReference type="NCBIfam" id="TIGR04532">
    <property type="entry name" value="PT_fungal_PKS"/>
    <property type="match status" value="1"/>
</dbReference>
<dbReference type="PROSITE" id="PS52019">
    <property type="entry name" value="PKS_MFAS_DH"/>
    <property type="match status" value="1"/>
</dbReference>
<dbReference type="Proteomes" id="UP000214365">
    <property type="component" value="Unassembled WGS sequence"/>
</dbReference>
<gene>
    <name evidence="5" type="ORF">UA08_06070</name>
</gene>
<feature type="region of interest" description="C-terminal hotdog fold" evidence="3">
    <location>
        <begin position="265"/>
        <end position="410"/>
    </location>
</feature>
<keyword evidence="2" id="KW-0597">Phosphoprotein</keyword>
<evidence type="ECO:0000256" key="1">
    <source>
        <dbReference type="ARBA" id="ARBA00022450"/>
    </source>
</evidence>
<protein>
    <recommendedName>
        <fullName evidence="4">PKS/mFAS DH domain-containing protein</fullName>
    </recommendedName>
</protein>
<dbReference type="STRING" id="1441469.A0A225AD84"/>
<feature type="active site" description="Proton acceptor; for dehydratase activity" evidence="3">
    <location>
        <position position="143"/>
    </location>
</feature>
<dbReference type="InterPro" id="IPR049551">
    <property type="entry name" value="PKS_DH_C"/>
</dbReference>
<dbReference type="InterPro" id="IPR049900">
    <property type="entry name" value="PKS_mFAS_DH"/>
</dbReference>
<keyword evidence="6" id="KW-1185">Reference proteome</keyword>
<name>A0A225AD84_TALAT</name>
<feature type="region of interest" description="N-terminal hotdog fold" evidence="3">
    <location>
        <begin position="111"/>
        <end position="240"/>
    </location>
</feature>
<dbReference type="OrthoDB" id="329835at2759"/>
<organism evidence="5 6">
    <name type="scientific">Talaromyces atroroseus</name>
    <dbReference type="NCBI Taxonomy" id="1441469"/>
    <lineage>
        <taxon>Eukaryota</taxon>
        <taxon>Fungi</taxon>
        <taxon>Dikarya</taxon>
        <taxon>Ascomycota</taxon>
        <taxon>Pezizomycotina</taxon>
        <taxon>Eurotiomycetes</taxon>
        <taxon>Eurotiomycetidae</taxon>
        <taxon>Eurotiales</taxon>
        <taxon>Trichocomaceae</taxon>
        <taxon>Talaromyces</taxon>
        <taxon>Talaromyces sect. Trachyspermi</taxon>
    </lineage>
</organism>
<dbReference type="GeneID" id="31005826"/>
<evidence type="ECO:0000313" key="5">
    <source>
        <dbReference type="EMBL" id="OKL58380.1"/>
    </source>
</evidence>
<dbReference type="InterPro" id="IPR030918">
    <property type="entry name" value="PT_fungal_PKS"/>
</dbReference>
<reference evidence="5 6" key="1">
    <citation type="submission" date="2015-06" db="EMBL/GenBank/DDBJ databases">
        <title>Talaromyces atroroseus IBT 11181 draft genome.</title>
        <authorList>
            <person name="Rasmussen K.B."/>
            <person name="Rasmussen S."/>
            <person name="Petersen B."/>
            <person name="Sicheritz-Ponten T."/>
            <person name="Mortensen U.H."/>
            <person name="Thrane U."/>
        </authorList>
    </citation>
    <scope>NUCLEOTIDE SEQUENCE [LARGE SCALE GENOMIC DNA]</scope>
    <source>
        <strain evidence="5 6">IBT 11181</strain>
    </source>
</reference>
<dbReference type="Gene3D" id="3.10.129.110">
    <property type="entry name" value="Polyketide synthase dehydratase"/>
    <property type="match status" value="1"/>
</dbReference>
<dbReference type="AlphaFoldDB" id="A0A225AD84"/>
<dbReference type="EMBL" id="LFMY01000009">
    <property type="protein sequence ID" value="OKL58380.1"/>
    <property type="molecule type" value="Genomic_DNA"/>
</dbReference>
<proteinExistence type="predicted"/>
<evidence type="ECO:0000259" key="4">
    <source>
        <dbReference type="PROSITE" id="PS52019"/>
    </source>
</evidence>
<dbReference type="Pfam" id="PF14765">
    <property type="entry name" value="PS-DH"/>
    <property type="match status" value="1"/>
</dbReference>
<keyword evidence="1" id="KW-0596">Phosphopantetheine</keyword>
<comment type="caution">
    <text evidence="5">The sequence shown here is derived from an EMBL/GenBank/DDBJ whole genome shotgun (WGS) entry which is preliminary data.</text>
</comment>
<evidence type="ECO:0000256" key="3">
    <source>
        <dbReference type="PROSITE-ProRule" id="PRU01363"/>
    </source>
</evidence>
<accession>A0A225AD84</accession>
<feature type="domain" description="PKS/mFAS DH" evidence="4">
    <location>
        <begin position="111"/>
        <end position="410"/>
    </location>
</feature>
<dbReference type="InterPro" id="IPR042104">
    <property type="entry name" value="PKS_dehydratase_sf"/>
</dbReference>
<sequence>MTHLTDSVIELRKTPLRGAIEGVLVLVFQLGIFIAKCRAYRTGSRFALRGRAGFKETQKVVADFNAQKALRLVDSPAEDWNLTKKQALSDPNFTTKAMAQTVKGFRTTNIHGIRSENYTGSSAQLVTESDMTDLVLKDVIDGHAVNNYGVASSVNIAFTVAQRILDKGLLRSANIGINVADFEYREPMVKHHNPIETQPIVGSAEADLGKRQAHIKWYNPAKNLWYCHATVFYEDPSSWLSTWSRLAGLVTSRIAALNDMATSGMADKLTTNLAYSLFGKFVDYSDMYRAMKSVILNKDEAVAEVEFPAGTAGTWTVPPHFIDGCVSLSGFILNGGTRFDNTKCFYITPSWKSMRFAKPLAPGSQYLAYVRMVSADNHDFVGDVYILQDNEIVGVVEAIVFTQWPRVMLDRIFRPPATKAAASDIFLDSSEITPKAQSAQPSLFTSDSKIVTGLLTPPSPAPSVHPKESKYESTAMSVVRAFEI</sequence>